<dbReference type="SUPFAM" id="SSF100950">
    <property type="entry name" value="NagB/RpiA/CoA transferase-like"/>
    <property type="match status" value="1"/>
</dbReference>
<dbReference type="Gene3D" id="3.40.50.1360">
    <property type="match status" value="1"/>
</dbReference>
<dbReference type="Pfam" id="PF00455">
    <property type="entry name" value="DeoRC"/>
    <property type="match status" value="1"/>
</dbReference>
<evidence type="ECO:0000256" key="2">
    <source>
        <dbReference type="ARBA" id="ARBA00023125"/>
    </source>
</evidence>
<dbReference type="GO" id="GO:0003677">
    <property type="term" value="F:DNA binding"/>
    <property type="evidence" value="ECO:0007669"/>
    <property type="project" value="UniProtKB-KW"/>
</dbReference>
<dbReference type="PRINTS" id="PR00037">
    <property type="entry name" value="HTHLACR"/>
</dbReference>
<accession>A0A346AZJ6</accession>
<dbReference type="AlphaFoldDB" id="A0A346AZJ6"/>
<keyword evidence="3" id="KW-0804">Transcription</keyword>
<dbReference type="InterPro" id="IPR036390">
    <property type="entry name" value="WH_DNA-bd_sf"/>
</dbReference>
<keyword evidence="1" id="KW-0805">Transcription regulation</keyword>
<dbReference type="EMBL" id="CP029462">
    <property type="protein sequence ID" value="AXL21289.1"/>
    <property type="molecule type" value="Genomic_DNA"/>
</dbReference>
<keyword evidence="2" id="KW-0238">DNA-binding</keyword>
<dbReference type="InterPro" id="IPR014036">
    <property type="entry name" value="DeoR-like_C"/>
</dbReference>
<dbReference type="RefSeq" id="WP_095629001.1">
    <property type="nucleotide sequence ID" value="NZ_CALYAU010000013.1"/>
</dbReference>
<proteinExistence type="predicted"/>
<evidence type="ECO:0000256" key="3">
    <source>
        <dbReference type="ARBA" id="ARBA00023163"/>
    </source>
</evidence>
<dbReference type="GO" id="GO:0003700">
    <property type="term" value="F:DNA-binding transcription factor activity"/>
    <property type="evidence" value="ECO:0007669"/>
    <property type="project" value="InterPro"/>
</dbReference>
<organism evidence="4 5">
    <name type="scientific">Megasphaera stantonii</name>
    <dbReference type="NCBI Taxonomy" id="2144175"/>
    <lineage>
        <taxon>Bacteria</taxon>
        <taxon>Bacillati</taxon>
        <taxon>Bacillota</taxon>
        <taxon>Negativicutes</taxon>
        <taxon>Veillonellales</taxon>
        <taxon>Veillonellaceae</taxon>
        <taxon>Megasphaera</taxon>
    </lineage>
</organism>
<evidence type="ECO:0000256" key="1">
    <source>
        <dbReference type="ARBA" id="ARBA00023015"/>
    </source>
</evidence>
<dbReference type="InterPro" id="IPR036388">
    <property type="entry name" value="WH-like_DNA-bd_sf"/>
</dbReference>
<dbReference type="InterPro" id="IPR018356">
    <property type="entry name" value="Tscrpt_reg_HTH_DeoR_CS"/>
</dbReference>
<dbReference type="PROSITE" id="PS00894">
    <property type="entry name" value="HTH_DEOR_1"/>
    <property type="match status" value="1"/>
</dbReference>
<dbReference type="PROSITE" id="PS51000">
    <property type="entry name" value="HTH_DEOR_2"/>
    <property type="match status" value="1"/>
</dbReference>
<dbReference type="SMART" id="SM01134">
    <property type="entry name" value="DeoRC"/>
    <property type="match status" value="1"/>
</dbReference>
<gene>
    <name evidence="4" type="ORF">DKB62_06795</name>
</gene>
<dbReference type="InterPro" id="IPR037171">
    <property type="entry name" value="NagB/RpiA_transferase-like"/>
</dbReference>
<dbReference type="Pfam" id="PF08220">
    <property type="entry name" value="HTH_DeoR"/>
    <property type="match status" value="1"/>
</dbReference>
<dbReference type="SMART" id="SM00420">
    <property type="entry name" value="HTH_DEOR"/>
    <property type="match status" value="1"/>
</dbReference>
<dbReference type="InterPro" id="IPR050313">
    <property type="entry name" value="Carb_Metab_HTH_regulators"/>
</dbReference>
<dbReference type="SUPFAM" id="SSF46785">
    <property type="entry name" value="Winged helix' DNA-binding domain"/>
    <property type="match status" value="1"/>
</dbReference>
<evidence type="ECO:0000313" key="5">
    <source>
        <dbReference type="Proteomes" id="UP000254337"/>
    </source>
</evidence>
<dbReference type="PANTHER" id="PTHR30363:SF56">
    <property type="entry name" value="TRANSCRIPTIONAL REGULATOR, DEOR FAMILY"/>
    <property type="match status" value="1"/>
</dbReference>
<protein>
    <submittedName>
        <fullName evidence="4">DeoR/GlpR transcriptional regulator</fullName>
    </submittedName>
</protein>
<dbReference type="Gene3D" id="1.10.10.10">
    <property type="entry name" value="Winged helix-like DNA-binding domain superfamily/Winged helix DNA-binding domain"/>
    <property type="match status" value="1"/>
</dbReference>
<evidence type="ECO:0000313" key="4">
    <source>
        <dbReference type="EMBL" id="AXL21289.1"/>
    </source>
</evidence>
<dbReference type="OrthoDB" id="9797223at2"/>
<reference evidence="4 5" key="1">
    <citation type="submission" date="2018-05" db="EMBL/GenBank/DDBJ databases">
        <title>Complete genome sequence of Megasphaera sp. AJH120T, isolated from the ceca of a chicken.</title>
        <authorList>
            <person name="Maki J."/>
            <person name="Looft T."/>
        </authorList>
    </citation>
    <scope>NUCLEOTIDE SEQUENCE [LARGE SCALE GENOMIC DNA]</scope>
    <source>
        <strain evidence="4 5">AJH120</strain>
    </source>
</reference>
<name>A0A346AZJ6_9FIRM</name>
<dbReference type="PANTHER" id="PTHR30363">
    <property type="entry name" value="HTH-TYPE TRANSCRIPTIONAL REGULATOR SRLR-RELATED"/>
    <property type="match status" value="1"/>
</dbReference>
<dbReference type="KEGG" id="meg:DKB62_06795"/>
<keyword evidence="5" id="KW-1185">Reference proteome</keyword>
<sequence>MLTEERQAEIMRIVNVHGAVSVQELVNYLDISESTVRRDLAALDEEGLLRRVHGGATSLKEGAYDAAMEDLQDKYSLHIGEKRRIAQFAASLVRPDDFVYLDGGSTVEQMADFLVGSEASFVTSGLPTAQKLARSGVKVYVLPGLVKGKTESVIGSEMRDMLSRYHFTKGFFGTNGLTPQEGCTTPDVEEAACKGAAVRQCRQAYVLADVSKFGQSAHITFADLAQVTVVTAKGEEDMDYSSYESLTEVHIL</sequence>
<dbReference type="InterPro" id="IPR001034">
    <property type="entry name" value="DeoR_HTH"/>
</dbReference>
<dbReference type="Proteomes" id="UP000254337">
    <property type="component" value="Chromosome"/>
</dbReference>